<accession>A0A1X0IHY3</accession>
<comment type="caution">
    <text evidence="1">The sequence shown here is derived from an EMBL/GenBank/DDBJ whole genome shotgun (WGS) entry which is preliminary data.</text>
</comment>
<sequence length="121" mass="12100">MAATAAENRAGCDFVTGRGNKITAHESDPGTTGAGLIATTPASFNTTWPAATDGAGADAGYGVSLGSSGTLQGPAGKVVGWYGVWNGGTFLRGHALDQSITIGSNPVNFDITPKARFKGGQ</sequence>
<dbReference type="EMBL" id="MVII01000070">
    <property type="protein sequence ID" value="ORB47033.1"/>
    <property type="molecule type" value="Genomic_DNA"/>
</dbReference>
<reference evidence="1 2" key="1">
    <citation type="submission" date="2016-12" db="EMBL/GenBank/DDBJ databases">
        <title>The new phylogeny of genus Mycobacterium.</title>
        <authorList>
            <person name="Tortoli E."/>
            <person name="Trovato A."/>
            <person name="Cirillo D.M."/>
        </authorList>
    </citation>
    <scope>NUCLEOTIDE SEQUENCE [LARGE SCALE GENOMIC DNA]</scope>
    <source>
        <strain evidence="1 2">CCUG 66554</strain>
    </source>
</reference>
<proteinExistence type="predicted"/>
<organism evidence="1 2">
    <name type="scientific">Mycobacteroides saopaulense</name>
    <dbReference type="NCBI Taxonomy" id="1578165"/>
    <lineage>
        <taxon>Bacteria</taxon>
        <taxon>Bacillati</taxon>
        <taxon>Actinomycetota</taxon>
        <taxon>Actinomycetes</taxon>
        <taxon>Mycobacteriales</taxon>
        <taxon>Mycobacteriaceae</taxon>
        <taxon>Mycobacteroides</taxon>
    </lineage>
</organism>
<dbReference type="Proteomes" id="UP000192434">
    <property type="component" value="Unassembled WGS sequence"/>
</dbReference>
<protein>
    <submittedName>
        <fullName evidence="1">Uncharacterized protein</fullName>
    </submittedName>
</protein>
<dbReference type="OrthoDB" id="4764520at2"/>
<dbReference type="RefSeq" id="WP_083020233.1">
    <property type="nucleotide sequence ID" value="NZ_MVII01000070.1"/>
</dbReference>
<evidence type="ECO:0000313" key="1">
    <source>
        <dbReference type="EMBL" id="ORB47033.1"/>
    </source>
</evidence>
<name>A0A1X0IHY3_9MYCO</name>
<dbReference type="AlphaFoldDB" id="A0A1X0IHY3"/>
<evidence type="ECO:0000313" key="2">
    <source>
        <dbReference type="Proteomes" id="UP000192434"/>
    </source>
</evidence>
<gene>
    <name evidence="1" type="ORF">BST43_26360</name>
</gene>